<gene>
    <name evidence="3" type="ORF">GCM10010227_24330</name>
    <name evidence="2" type="ORF">Sgou_29110</name>
</gene>
<sequence>MSKYHRGDPAVAGVTATGRTPSAGVTSVARDLPDGHLVVTRKSEGGAKSGTIAPDVRGP</sequence>
<keyword evidence="4" id="KW-1185">Reference proteome</keyword>
<dbReference type="EMBL" id="BLLO01000017">
    <property type="protein sequence ID" value="GFH78241.1"/>
    <property type="molecule type" value="Genomic_DNA"/>
</dbReference>
<dbReference type="EMBL" id="BMSC01000006">
    <property type="protein sequence ID" value="GGU69680.1"/>
    <property type="molecule type" value="Genomic_DNA"/>
</dbReference>
<protein>
    <submittedName>
        <fullName evidence="3">Uncharacterized protein</fullName>
    </submittedName>
</protein>
<dbReference type="AlphaFoldDB" id="A0A8H9HJ33"/>
<reference evidence="2 4" key="2">
    <citation type="submission" date="2020-02" db="EMBL/GenBank/DDBJ databases">
        <title>Whole genome shotgun sequence of Streptomyces gougerotii NBRC 13043.</title>
        <authorList>
            <person name="Ichikawa N."/>
            <person name="Komaki H."/>
            <person name="Tamura T."/>
        </authorList>
    </citation>
    <scope>NUCLEOTIDE SEQUENCE [LARGE SCALE GENOMIC DNA]</scope>
    <source>
        <strain evidence="2 4">NBRC 13043</strain>
    </source>
</reference>
<evidence type="ECO:0000256" key="1">
    <source>
        <dbReference type="SAM" id="MobiDB-lite"/>
    </source>
</evidence>
<reference evidence="3" key="3">
    <citation type="submission" date="2020-09" db="EMBL/GenBank/DDBJ databases">
        <authorList>
            <person name="Sun Q."/>
            <person name="Ohkuma M."/>
        </authorList>
    </citation>
    <scope>NUCLEOTIDE SEQUENCE</scope>
    <source>
        <strain evidence="3">JCM 4136</strain>
    </source>
</reference>
<evidence type="ECO:0000313" key="5">
    <source>
        <dbReference type="Proteomes" id="UP000660975"/>
    </source>
</evidence>
<evidence type="ECO:0000313" key="3">
    <source>
        <dbReference type="EMBL" id="GGU69680.1"/>
    </source>
</evidence>
<evidence type="ECO:0000313" key="2">
    <source>
        <dbReference type="EMBL" id="GFH78241.1"/>
    </source>
</evidence>
<accession>A0A8H9HJ33</accession>
<dbReference type="Proteomes" id="UP000480804">
    <property type="component" value="Unassembled WGS sequence"/>
</dbReference>
<dbReference type="Proteomes" id="UP000660975">
    <property type="component" value="Unassembled WGS sequence"/>
</dbReference>
<proteinExistence type="predicted"/>
<evidence type="ECO:0000313" key="4">
    <source>
        <dbReference type="Proteomes" id="UP000480804"/>
    </source>
</evidence>
<name>A0A8H9HJ33_9ACTN</name>
<feature type="region of interest" description="Disordered" evidence="1">
    <location>
        <begin position="1"/>
        <end position="31"/>
    </location>
</feature>
<reference evidence="3" key="1">
    <citation type="journal article" date="2014" name="Int. J. Syst. Evol. Microbiol.">
        <title>Complete genome sequence of Corynebacterium casei LMG S-19264T (=DSM 44701T), isolated from a smear-ripened cheese.</title>
        <authorList>
            <consortium name="US DOE Joint Genome Institute (JGI-PGF)"/>
            <person name="Walter F."/>
            <person name="Albersmeier A."/>
            <person name="Kalinowski J."/>
            <person name="Ruckert C."/>
        </authorList>
    </citation>
    <scope>NUCLEOTIDE SEQUENCE</scope>
    <source>
        <strain evidence="3">JCM 4136</strain>
    </source>
</reference>
<organism evidence="3 5">
    <name type="scientific">Streptomyces gougerotii</name>
    <dbReference type="NCBI Taxonomy" id="53448"/>
    <lineage>
        <taxon>Bacteria</taxon>
        <taxon>Bacillati</taxon>
        <taxon>Actinomycetota</taxon>
        <taxon>Actinomycetes</taxon>
        <taxon>Kitasatosporales</taxon>
        <taxon>Streptomycetaceae</taxon>
        <taxon>Streptomyces</taxon>
        <taxon>Streptomyces diastaticus group</taxon>
    </lineage>
</organism>
<comment type="caution">
    <text evidence="3">The sequence shown here is derived from an EMBL/GenBank/DDBJ whole genome shotgun (WGS) entry which is preliminary data.</text>
</comment>